<evidence type="ECO:0000313" key="2">
    <source>
        <dbReference type="EMBL" id="AQK70346.1"/>
    </source>
</evidence>
<protein>
    <submittedName>
        <fullName evidence="2">Uncharacterized protein</fullName>
    </submittedName>
</protein>
<dbReference type="EMBL" id="CM000781">
    <property type="protein sequence ID" value="AQK70346.1"/>
    <property type="molecule type" value="Genomic_DNA"/>
</dbReference>
<dbReference type="AlphaFoldDB" id="A0A1D6H6C5"/>
<evidence type="ECO:0000256" key="1">
    <source>
        <dbReference type="SAM" id="MobiDB-lite"/>
    </source>
</evidence>
<proteinExistence type="predicted"/>
<dbReference type="InParanoid" id="A0A1D6H6C5"/>
<gene>
    <name evidence="2" type="ORF">ZEAMMB73_Zm00001d016229</name>
</gene>
<feature type="compositionally biased region" description="Polar residues" evidence="1">
    <location>
        <begin position="66"/>
        <end position="77"/>
    </location>
</feature>
<accession>A0A1D6H6C5</accession>
<name>A0A1D6H6C5_MAIZE</name>
<organism evidence="2">
    <name type="scientific">Zea mays</name>
    <name type="common">Maize</name>
    <dbReference type="NCBI Taxonomy" id="4577"/>
    <lineage>
        <taxon>Eukaryota</taxon>
        <taxon>Viridiplantae</taxon>
        <taxon>Streptophyta</taxon>
        <taxon>Embryophyta</taxon>
        <taxon>Tracheophyta</taxon>
        <taxon>Spermatophyta</taxon>
        <taxon>Magnoliopsida</taxon>
        <taxon>Liliopsida</taxon>
        <taxon>Poales</taxon>
        <taxon>Poaceae</taxon>
        <taxon>PACMAD clade</taxon>
        <taxon>Panicoideae</taxon>
        <taxon>Andropogonodae</taxon>
        <taxon>Andropogoneae</taxon>
        <taxon>Tripsacinae</taxon>
        <taxon>Zea</taxon>
    </lineage>
</organism>
<sequence length="86" mass="9503">MLISLSVSLIGRDCGKQVYLGVRIALFLGGFDTAQATARFIDFFFLARICSLKHRKSEPSRRAQQKRANQSPSNGSIVFSPDLVAQ</sequence>
<reference evidence="2" key="1">
    <citation type="submission" date="2015-12" db="EMBL/GenBank/DDBJ databases">
        <title>Update maize B73 reference genome by single molecule sequencing technologies.</title>
        <authorList>
            <consortium name="Maize Genome Sequencing Project"/>
            <person name="Ware D."/>
        </authorList>
    </citation>
    <scope>NUCLEOTIDE SEQUENCE</scope>
    <source>
        <tissue evidence="2">Seedling</tissue>
    </source>
</reference>
<feature type="region of interest" description="Disordered" evidence="1">
    <location>
        <begin position="55"/>
        <end position="86"/>
    </location>
</feature>